<sequence>MLEDNKENEYDEFFKKFKAILDGKYEKKGIPKYSQTELANLTGVLKQKISVYYKGTNKPSVENLIKLSKGLNCSVDFLIRKDVIEPNPRNQNILNNTGLSSECLKRLVHYRNKNEKIYNKIMTTLELLISNIGLPNTDVLYYIARYLTFEADDSLYIINDTAYECFTDILNSEEDSEKIREAFNKYFSTTFDVDINKTHALSNINKSNVYLDTIKGALQVLSRDINNKHYADDYENEPVGTWDVDINALEDVDFSKVADILDSNYKLLPSDTPSEDKNGKVE</sequence>
<gene>
    <name evidence="2" type="ORF">SAMN02745136_00425</name>
</gene>
<dbReference type="GO" id="GO:0003677">
    <property type="term" value="F:DNA binding"/>
    <property type="evidence" value="ECO:0007669"/>
    <property type="project" value="InterPro"/>
</dbReference>
<evidence type="ECO:0000259" key="1">
    <source>
        <dbReference type="PROSITE" id="PS50943"/>
    </source>
</evidence>
<dbReference type="OrthoDB" id="9812239at2"/>
<evidence type="ECO:0000313" key="3">
    <source>
        <dbReference type="Proteomes" id="UP000184386"/>
    </source>
</evidence>
<dbReference type="CDD" id="cd00093">
    <property type="entry name" value="HTH_XRE"/>
    <property type="match status" value="1"/>
</dbReference>
<dbReference type="SUPFAM" id="SSF47413">
    <property type="entry name" value="lambda repressor-like DNA-binding domains"/>
    <property type="match status" value="1"/>
</dbReference>
<dbReference type="Pfam" id="PF01381">
    <property type="entry name" value="HTH_3"/>
    <property type="match status" value="1"/>
</dbReference>
<name>A0A1M6KEK0_9FIRM</name>
<organism evidence="2 3">
    <name type="scientific">Anaerocolumna jejuensis DSM 15929</name>
    <dbReference type="NCBI Taxonomy" id="1121322"/>
    <lineage>
        <taxon>Bacteria</taxon>
        <taxon>Bacillati</taxon>
        <taxon>Bacillota</taxon>
        <taxon>Clostridia</taxon>
        <taxon>Lachnospirales</taxon>
        <taxon>Lachnospiraceae</taxon>
        <taxon>Anaerocolumna</taxon>
    </lineage>
</organism>
<feature type="domain" description="HTH cro/C1-type" evidence="1">
    <location>
        <begin position="32"/>
        <end position="78"/>
    </location>
</feature>
<proteinExistence type="predicted"/>
<evidence type="ECO:0000313" key="2">
    <source>
        <dbReference type="EMBL" id="SHJ57384.1"/>
    </source>
</evidence>
<dbReference type="InterPro" id="IPR010982">
    <property type="entry name" value="Lambda_DNA-bd_dom_sf"/>
</dbReference>
<dbReference type="RefSeq" id="WP_073272448.1">
    <property type="nucleotide sequence ID" value="NZ_FRAC01000006.1"/>
</dbReference>
<dbReference type="AlphaFoldDB" id="A0A1M6KEK0"/>
<keyword evidence="3" id="KW-1185">Reference proteome</keyword>
<dbReference type="Proteomes" id="UP000184386">
    <property type="component" value="Unassembled WGS sequence"/>
</dbReference>
<protein>
    <submittedName>
        <fullName evidence="2">Helix-turn-helix</fullName>
    </submittedName>
</protein>
<dbReference type="Gene3D" id="1.10.260.40">
    <property type="entry name" value="lambda repressor-like DNA-binding domains"/>
    <property type="match status" value="1"/>
</dbReference>
<dbReference type="STRING" id="1121322.SAMN02745136_00425"/>
<dbReference type="SMART" id="SM00530">
    <property type="entry name" value="HTH_XRE"/>
    <property type="match status" value="1"/>
</dbReference>
<dbReference type="InterPro" id="IPR001387">
    <property type="entry name" value="Cro/C1-type_HTH"/>
</dbReference>
<dbReference type="PROSITE" id="PS50943">
    <property type="entry name" value="HTH_CROC1"/>
    <property type="match status" value="1"/>
</dbReference>
<dbReference type="EMBL" id="FRAC01000006">
    <property type="protein sequence ID" value="SHJ57384.1"/>
    <property type="molecule type" value="Genomic_DNA"/>
</dbReference>
<reference evidence="2 3" key="1">
    <citation type="submission" date="2016-11" db="EMBL/GenBank/DDBJ databases">
        <authorList>
            <person name="Jaros S."/>
            <person name="Januszkiewicz K."/>
            <person name="Wedrychowicz H."/>
        </authorList>
    </citation>
    <scope>NUCLEOTIDE SEQUENCE [LARGE SCALE GENOMIC DNA]</scope>
    <source>
        <strain evidence="2 3">DSM 15929</strain>
    </source>
</reference>
<accession>A0A1M6KEK0</accession>